<evidence type="ECO:0000313" key="1">
    <source>
        <dbReference type="EMBL" id="BBC78050.1"/>
    </source>
</evidence>
<reference evidence="1 2" key="1">
    <citation type="submission" date="2018-02" db="EMBL/GenBank/DDBJ databases">
        <title>Full genome sequencing of a novel polyvalent bacteriophage as one of T4-Family member.</title>
        <authorList>
            <person name="Kawasaki T."/>
            <person name="Saad A.M."/>
            <person name="Yamada T."/>
        </authorList>
    </citation>
    <scope>NUCLEOTIDE SEQUENCE [LARGE SCALE GENOMIC DNA]</scope>
    <source>
        <strain evidence="1 2">EcS1</strain>
    </source>
</reference>
<name>A0A2Z5ZBV0_9CAUD</name>
<dbReference type="Pfam" id="PF24210">
    <property type="entry name" value="T4_RIIA1"/>
    <property type="match status" value="1"/>
</dbReference>
<dbReference type="EMBL" id="LC371242">
    <property type="protein sequence ID" value="BBC78050.1"/>
    <property type="molecule type" value="Genomic_DNA"/>
</dbReference>
<dbReference type="KEGG" id="vg:65108189"/>
<dbReference type="RefSeq" id="YP_010090697.1">
    <property type="nucleotide sequence ID" value="NC_055721.1"/>
</dbReference>
<dbReference type="InterPro" id="IPR056959">
    <property type="entry name" value="RIIA1-like"/>
</dbReference>
<evidence type="ECO:0000313" key="2">
    <source>
        <dbReference type="Proteomes" id="UP000250157"/>
    </source>
</evidence>
<keyword evidence="2" id="KW-1185">Reference proteome</keyword>
<proteinExistence type="predicted"/>
<sequence>MRVYNVNLELFDKAIALEFRQIDKFWDRHMALEFKDDAAKLRDKIIKQTATQDELLKVAELMKYHLN</sequence>
<protein>
    <submittedName>
        <fullName evidence="1">Uncharacterized protein</fullName>
    </submittedName>
</protein>
<organism evidence="1 2">
    <name type="scientific">Escherichia phage EcS1</name>
    <dbReference type="NCBI Taxonomy" id="2083276"/>
    <lineage>
        <taxon>Viruses</taxon>
        <taxon>Duplodnaviria</taxon>
        <taxon>Heunggongvirae</taxon>
        <taxon>Uroviricota</taxon>
        <taxon>Caudoviricetes</taxon>
        <taxon>Pantevenvirales</taxon>
        <taxon>Straboviridae</taxon>
        <taxon>Tevenvirinae</taxon>
        <taxon>Kagamiyamavirus</taxon>
        <taxon>Kagamiyamavirus ecs1</taxon>
    </lineage>
</organism>
<accession>A0A2Z5ZBV0</accession>
<dbReference type="Proteomes" id="UP000250157">
    <property type="component" value="Segment"/>
</dbReference>
<dbReference type="GeneID" id="65108189"/>